<organism evidence="3 4">
    <name type="scientific">Helicobacter enhydrae</name>
    <dbReference type="NCBI Taxonomy" id="222136"/>
    <lineage>
        <taxon>Bacteria</taxon>
        <taxon>Pseudomonadati</taxon>
        <taxon>Campylobacterota</taxon>
        <taxon>Epsilonproteobacteria</taxon>
        <taxon>Campylobacterales</taxon>
        <taxon>Helicobacteraceae</taxon>
        <taxon>Helicobacter</taxon>
    </lineage>
</organism>
<dbReference type="EMBL" id="CP016503">
    <property type="protein sequence ID" value="ANV98787.1"/>
    <property type="molecule type" value="Genomic_DNA"/>
</dbReference>
<feature type="region of interest" description="Disordered" evidence="1">
    <location>
        <begin position="1"/>
        <end position="32"/>
    </location>
</feature>
<dbReference type="InterPro" id="IPR035890">
    <property type="entry name" value="Anti-sigma-28_factor_FlgM_sf"/>
</dbReference>
<feature type="domain" description="Anti-sigma-28 factor FlgM C-terminal" evidence="2">
    <location>
        <begin position="26"/>
        <end position="62"/>
    </location>
</feature>
<sequence>MGVGGNYAQASRVGLKDKTETSEKKTEKLEQKEKINNRAAEIKEQIKEGTYKVDTQKTAEKMALNLLNR</sequence>
<evidence type="ECO:0000259" key="2">
    <source>
        <dbReference type="Pfam" id="PF04316"/>
    </source>
</evidence>
<gene>
    <name evidence="3" type="ORF">BBW65_06870</name>
</gene>
<dbReference type="InterPro" id="IPR031316">
    <property type="entry name" value="FlgM_C"/>
</dbReference>
<evidence type="ECO:0000313" key="4">
    <source>
        <dbReference type="Proteomes" id="UP000092884"/>
    </source>
</evidence>
<keyword evidence="4" id="KW-1185">Reference proteome</keyword>
<evidence type="ECO:0000256" key="1">
    <source>
        <dbReference type="SAM" id="MobiDB-lite"/>
    </source>
</evidence>
<dbReference type="STRING" id="222136.BBW65_06870"/>
<proteinExistence type="predicted"/>
<dbReference type="Proteomes" id="UP000092884">
    <property type="component" value="Chromosome"/>
</dbReference>
<evidence type="ECO:0000313" key="3">
    <source>
        <dbReference type="EMBL" id="ANV98787.1"/>
    </source>
</evidence>
<name>A0A1B1U7K6_9HELI</name>
<protein>
    <recommendedName>
        <fullName evidence="2">Anti-sigma-28 factor FlgM C-terminal domain-containing protein</fullName>
    </recommendedName>
</protein>
<feature type="compositionally biased region" description="Basic and acidic residues" evidence="1">
    <location>
        <begin position="14"/>
        <end position="32"/>
    </location>
</feature>
<dbReference type="Pfam" id="PF04316">
    <property type="entry name" value="FlgM"/>
    <property type="match status" value="1"/>
</dbReference>
<dbReference type="KEGG" id="het:BBW65_06870"/>
<accession>A0A1B1U7K6</accession>
<dbReference type="SUPFAM" id="SSF101498">
    <property type="entry name" value="Anti-sigma factor FlgM"/>
    <property type="match status" value="1"/>
</dbReference>
<reference evidence="4" key="1">
    <citation type="submission" date="2016-07" db="EMBL/GenBank/DDBJ databases">
        <authorList>
            <person name="Florea S."/>
            <person name="Webb J.S."/>
            <person name="Jaromczyk J."/>
            <person name="Schardl C.L."/>
        </authorList>
    </citation>
    <scope>NUCLEOTIDE SEQUENCE [LARGE SCALE GENOMIC DNA]</scope>
    <source>
        <strain evidence="4">MIT 01-6242</strain>
    </source>
</reference>
<dbReference type="AlphaFoldDB" id="A0A1B1U7K6"/>